<evidence type="ECO:0000313" key="2">
    <source>
        <dbReference type="EMBL" id="UWX05923.1"/>
    </source>
</evidence>
<name>A0ABY5Y1N9_9BACT</name>
<dbReference type="EMBL" id="CP065938">
    <property type="protein sequence ID" value="UWX05923.1"/>
    <property type="molecule type" value="Genomic_DNA"/>
</dbReference>
<dbReference type="RefSeq" id="WP_334315517.1">
    <property type="nucleotide sequence ID" value="NZ_CP065938.1"/>
</dbReference>
<keyword evidence="3" id="KW-1185">Reference proteome</keyword>
<evidence type="ECO:0008006" key="4">
    <source>
        <dbReference type="Google" id="ProtNLM"/>
    </source>
</evidence>
<gene>
    <name evidence="2" type="ORF">JBF11_00925</name>
</gene>
<keyword evidence="1" id="KW-0732">Signal</keyword>
<feature type="chain" id="PRO_5046525895" description="DUF3459 domain-containing protein" evidence="1">
    <location>
        <begin position="24"/>
        <end position="635"/>
    </location>
</feature>
<evidence type="ECO:0000313" key="3">
    <source>
        <dbReference type="Proteomes" id="UP001058120"/>
    </source>
</evidence>
<feature type="signal peptide" evidence="1">
    <location>
        <begin position="1"/>
        <end position="23"/>
    </location>
</feature>
<dbReference type="Proteomes" id="UP001058120">
    <property type="component" value="Chromosome"/>
</dbReference>
<sequence length="635" mass="72256">MKKITPSTILKAYIVLFCLILCACKTTRTTQTISDLPRADSRYIGWLEKESIFNASPEKIKIVSGTQFAWNFSSSKHDKHNILAVTPLWLQINPFNLKHKDQTPLKIINNNSALLKKAQIFGLYLYPNKNAGFENLYSIENTNEAEQHSPVSLSISNDIGTEKEYYALEANAIQPAGNILPFSLGVGSDFLLALHNVREYAGLFMMLEIPKELWSVLPAQTDENSFSPSALTKEQFQRLKEIGLIPNHFYRDFFDGFPKSGFAASNEILGYDGVTRRWLYRYVNSPYTPVLNVYDPSFQTQRMLQASIIQEIGILKQGLVSVSVQDIWGQESIENSAARQNSSPLKNHHPALSALETINRAVHGYGAWTFCRDNFPPDHMKSLQNAQTDFVADTLLMPALEQALSQEKNTPLLQAFQVLQEQKIDEQSLWHGTQRCFSFSPYAYPALTQFILKKANITRQECSILKKMRENPLLRENNLKFNEKLLHAQKMQTLFLGFQSLLPGLNIIHAEDLTGTVNSHEKHSPFNRDLQKNILLFGTLAEQISHGESPLHQLRSIWKIRQEKQLHSAKLCSIAPTQNPKTFAFISETPRKQKMLLAINLSATAQPIKITAQKKFSIPKTERTLQPYELYYAFF</sequence>
<dbReference type="PROSITE" id="PS51257">
    <property type="entry name" value="PROKAR_LIPOPROTEIN"/>
    <property type="match status" value="1"/>
</dbReference>
<proteinExistence type="predicted"/>
<organism evidence="2 3">
    <name type="scientific">Taurinivorans muris</name>
    <dbReference type="NCBI Taxonomy" id="2787751"/>
    <lineage>
        <taxon>Bacteria</taxon>
        <taxon>Pseudomonadati</taxon>
        <taxon>Thermodesulfobacteriota</taxon>
        <taxon>Desulfovibrionia</taxon>
        <taxon>Desulfovibrionales</taxon>
        <taxon>Desulfovibrionaceae</taxon>
        <taxon>Taurinivorans</taxon>
    </lineage>
</organism>
<evidence type="ECO:0000256" key="1">
    <source>
        <dbReference type="SAM" id="SignalP"/>
    </source>
</evidence>
<protein>
    <recommendedName>
        <fullName evidence="4">DUF3459 domain-containing protein</fullName>
    </recommendedName>
</protein>
<accession>A0ABY5Y1N9</accession>
<reference evidence="2" key="1">
    <citation type="submission" date="2020-12" db="EMBL/GenBank/DDBJ databases">
        <title>Taurinivorans muris gen. nov., sp. nov., fundamental and realized metabolic niche of a ubiquitous sulfidogenic bacterium in the murine intestine.</title>
        <authorList>
            <person name="Ye H."/>
            <person name="Hanson B.T."/>
            <person name="Loy A."/>
        </authorList>
    </citation>
    <scope>NUCLEOTIDE SEQUENCE</scope>
    <source>
        <strain evidence="2">LT0009</strain>
    </source>
</reference>